<evidence type="ECO:0000256" key="1">
    <source>
        <dbReference type="ARBA" id="ARBA00000085"/>
    </source>
</evidence>
<feature type="domain" description="HAMP" evidence="16">
    <location>
        <begin position="336"/>
        <end position="388"/>
    </location>
</feature>
<dbReference type="SUPFAM" id="SSF158472">
    <property type="entry name" value="HAMP domain-like"/>
    <property type="match status" value="1"/>
</dbReference>
<dbReference type="Gene3D" id="1.10.8.500">
    <property type="entry name" value="HAMP domain in histidine kinase"/>
    <property type="match status" value="1"/>
</dbReference>
<dbReference type="InterPro" id="IPR003594">
    <property type="entry name" value="HATPase_dom"/>
</dbReference>
<dbReference type="Proteomes" id="UP001469365">
    <property type="component" value="Unassembled WGS sequence"/>
</dbReference>
<dbReference type="GO" id="GO:0004673">
    <property type="term" value="F:protein histidine kinase activity"/>
    <property type="evidence" value="ECO:0007669"/>
    <property type="project" value="UniProtKB-EC"/>
</dbReference>
<feature type="domain" description="Histidine kinase" evidence="15">
    <location>
        <begin position="498"/>
        <end position="609"/>
    </location>
</feature>
<dbReference type="PANTHER" id="PTHR34220:SF7">
    <property type="entry name" value="SENSOR HISTIDINE KINASE YPDA"/>
    <property type="match status" value="1"/>
</dbReference>
<dbReference type="Pfam" id="PF02518">
    <property type="entry name" value="HATPase_c"/>
    <property type="match status" value="1"/>
</dbReference>
<evidence type="ECO:0000256" key="12">
    <source>
        <dbReference type="ARBA" id="ARBA00023012"/>
    </source>
</evidence>
<evidence type="ECO:0000256" key="8">
    <source>
        <dbReference type="ARBA" id="ARBA00022741"/>
    </source>
</evidence>
<comment type="catalytic activity">
    <reaction evidence="1">
        <text>ATP + protein L-histidine = ADP + protein N-phospho-L-histidine.</text>
        <dbReference type="EC" id="2.7.13.3"/>
    </reaction>
</comment>
<gene>
    <name evidence="17" type="ORF">WMW72_00755</name>
</gene>
<accession>A0ABU9DC77</accession>
<name>A0ABU9DC77_9BACL</name>
<evidence type="ECO:0000256" key="4">
    <source>
        <dbReference type="ARBA" id="ARBA00022475"/>
    </source>
</evidence>
<dbReference type="PRINTS" id="PR00344">
    <property type="entry name" value="BCTRLSENSOR"/>
</dbReference>
<evidence type="ECO:0000313" key="17">
    <source>
        <dbReference type="EMBL" id="MEK8126437.1"/>
    </source>
</evidence>
<dbReference type="InterPro" id="IPR003660">
    <property type="entry name" value="HAMP_dom"/>
</dbReference>
<evidence type="ECO:0000256" key="9">
    <source>
        <dbReference type="ARBA" id="ARBA00022777"/>
    </source>
</evidence>
<dbReference type="SUPFAM" id="SSF55874">
    <property type="entry name" value="ATPase domain of HSP90 chaperone/DNA topoisomerase II/histidine kinase"/>
    <property type="match status" value="1"/>
</dbReference>
<dbReference type="InterPro" id="IPR004358">
    <property type="entry name" value="Sig_transdc_His_kin-like_C"/>
</dbReference>
<dbReference type="SMART" id="SM00387">
    <property type="entry name" value="HATPase_c"/>
    <property type="match status" value="1"/>
</dbReference>
<dbReference type="InterPro" id="IPR005467">
    <property type="entry name" value="His_kinase_dom"/>
</dbReference>
<keyword evidence="8" id="KW-0547">Nucleotide-binding</keyword>
<evidence type="ECO:0000256" key="2">
    <source>
        <dbReference type="ARBA" id="ARBA00004651"/>
    </source>
</evidence>
<comment type="caution">
    <text evidence="17">The sequence shown here is derived from an EMBL/GenBank/DDBJ whole genome shotgun (WGS) entry which is preliminary data.</text>
</comment>
<organism evidence="17 18">
    <name type="scientific">Paenibacillus filicis</name>
    <dbReference type="NCBI Taxonomy" id="669464"/>
    <lineage>
        <taxon>Bacteria</taxon>
        <taxon>Bacillati</taxon>
        <taxon>Bacillota</taxon>
        <taxon>Bacilli</taxon>
        <taxon>Bacillales</taxon>
        <taxon>Paenibacillaceae</taxon>
        <taxon>Paenibacillus</taxon>
    </lineage>
</organism>
<dbReference type="Gene3D" id="3.30.565.10">
    <property type="entry name" value="Histidine kinase-like ATPase, C-terminal domain"/>
    <property type="match status" value="1"/>
</dbReference>
<keyword evidence="18" id="KW-1185">Reference proteome</keyword>
<evidence type="ECO:0000256" key="14">
    <source>
        <dbReference type="SAM" id="Phobius"/>
    </source>
</evidence>
<evidence type="ECO:0000256" key="3">
    <source>
        <dbReference type="ARBA" id="ARBA00012438"/>
    </source>
</evidence>
<evidence type="ECO:0000256" key="11">
    <source>
        <dbReference type="ARBA" id="ARBA00022989"/>
    </source>
</evidence>
<comment type="subcellular location">
    <subcellularLocation>
        <location evidence="2">Cell membrane</location>
        <topology evidence="2">Multi-pass membrane protein</topology>
    </subcellularLocation>
</comment>
<dbReference type="PROSITE" id="PS50885">
    <property type="entry name" value="HAMP"/>
    <property type="match status" value="1"/>
</dbReference>
<dbReference type="Gene3D" id="3.30.450.20">
    <property type="entry name" value="PAS domain"/>
    <property type="match status" value="1"/>
</dbReference>
<keyword evidence="4" id="KW-1003">Cell membrane</keyword>
<evidence type="ECO:0000256" key="5">
    <source>
        <dbReference type="ARBA" id="ARBA00022553"/>
    </source>
</evidence>
<keyword evidence="5" id="KW-0597">Phosphoprotein</keyword>
<sequence length="614" mass="69090">MTNRVHPWYAALSPLSQWSLRSKTLLIFLLLIAIPLGLQGSLTYYDFSSSTERRAAEYSTQLVGQINRNLDRTLKDMQHLSLMSTYDPGVLAILSKYSGPESVYSRPSVEELEKMLLHIASGTYDRSEIRGIHIFAGNGYTFSNLDANSIRLFNDLSQESWYEQVRLADGAWTLIPTHRPSYYLESDAQEYFSVARLIREPNTNRALGVVKIDLKMDVFRQILSNVKFEDKGSLIAVNSRTELFFMQNGSGLPPDRDEELSSAAALPNESTVRRMELGGKSFLTISDYSEYSDMKIVSFIPVESLLKETNALRVVTMLIGIVSLVLGSVLAIYFSYRLTRPLVALKNKMKRVELGDFKQSVQVETQDEIGHLSRNFNRMVGEIDRLVEEVYLIGLREKEAELSALQSQINPHFIYNTLESINMLAVQGQSGRVSDMVTALGRLLRYTVGHDVRLVQLRDELETAEAYVSIQQLRYGDRLQILFDIEHDLLPHPVPKLMIQPMIENAIYHGIGDHDRGGTIWVHAVRFENDLLLTVRDDGSGMTEDELERLRLSLNGPASSEAGQADGHGVALRNISQRLALMYGIGYELQVDASPGEGAAFTITIPLRREGGEE</sequence>
<feature type="transmembrane region" description="Helical" evidence="14">
    <location>
        <begin position="25"/>
        <end position="45"/>
    </location>
</feature>
<feature type="transmembrane region" description="Helical" evidence="14">
    <location>
        <begin position="314"/>
        <end position="336"/>
    </location>
</feature>
<evidence type="ECO:0000256" key="10">
    <source>
        <dbReference type="ARBA" id="ARBA00022840"/>
    </source>
</evidence>
<dbReference type="CDD" id="cd06225">
    <property type="entry name" value="HAMP"/>
    <property type="match status" value="1"/>
</dbReference>
<dbReference type="EMBL" id="JBBPCC010000001">
    <property type="protein sequence ID" value="MEK8126437.1"/>
    <property type="molecule type" value="Genomic_DNA"/>
</dbReference>
<dbReference type="InterPro" id="IPR033479">
    <property type="entry name" value="dCache_1"/>
</dbReference>
<dbReference type="InterPro" id="IPR010559">
    <property type="entry name" value="Sig_transdc_His_kin_internal"/>
</dbReference>
<keyword evidence="7 14" id="KW-0812">Transmembrane</keyword>
<evidence type="ECO:0000256" key="6">
    <source>
        <dbReference type="ARBA" id="ARBA00022679"/>
    </source>
</evidence>
<dbReference type="Pfam" id="PF02743">
    <property type="entry name" value="dCache_1"/>
    <property type="match status" value="1"/>
</dbReference>
<evidence type="ECO:0000256" key="13">
    <source>
        <dbReference type="ARBA" id="ARBA00023136"/>
    </source>
</evidence>
<evidence type="ECO:0000256" key="7">
    <source>
        <dbReference type="ARBA" id="ARBA00022692"/>
    </source>
</evidence>
<protein>
    <recommendedName>
        <fullName evidence="3">histidine kinase</fullName>
        <ecNumber evidence="3">2.7.13.3</ecNumber>
    </recommendedName>
</protein>
<proteinExistence type="predicted"/>
<keyword evidence="9 17" id="KW-0418">Kinase</keyword>
<keyword evidence="13 14" id="KW-0472">Membrane</keyword>
<evidence type="ECO:0000259" key="15">
    <source>
        <dbReference type="PROSITE" id="PS50109"/>
    </source>
</evidence>
<evidence type="ECO:0000313" key="18">
    <source>
        <dbReference type="Proteomes" id="UP001469365"/>
    </source>
</evidence>
<keyword evidence="6 17" id="KW-0808">Transferase</keyword>
<keyword evidence="10" id="KW-0067">ATP-binding</keyword>
<dbReference type="Pfam" id="PF00672">
    <property type="entry name" value="HAMP"/>
    <property type="match status" value="1"/>
</dbReference>
<keyword evidence="12" id="KW-0902">Two-component regulatory system</keyword>
<dbReference type="EC" id="2.7.13.3" evidence="3"/>
<dbReference type="PANTHER" id="PTHR34220">
    <property type="entry name" value="SENSOR HISTIDINE KINASE YPDA"/>
    <property type="match status" value="1"/>
</dbReference>
<dbReference type="Pfam" id="PF06580">
    <property type="entry name" value="His_kinase"/>
    <property type="match status" value="1"/>
</dbReference>
<reference evidence="17 18" key="1">
    <citation type="submission" date="2024-04" db="EMBL/GenBank/DDBJ databases">
        <title>draft genome sequnece of Paenibacillus filicis.</title>
        <authorList>
            <person name="Kim D.-U."/>
        </authorList>
    </citation>
    <scope>NUCLEOTIDE SEQUENCE [LARGE SCALE GENOMIC DNA]</scope>
    <source>
        <strain evidence="17 18">KACC14197</strain>
    </source>
</reference>
<dbReference type="SMART" id="SM00304">
    <property type="entry name" value="HAMP"/>
    <property type="match status" value="1"/>
</dbReference>
<dbReference type="InterPro" id="IPR036890">
    <property type="entry name" value="HATPase_C_sf"/>
</dbReference>
<dbReference type="PROSITE" id="PS50109">
    <property type="entry name" value="HIS_KIN"/>
    <property type="match status" value="1"/>
</dbReference>
<dbReference type="RefSeq" id="WP_341413495.1">
    <property type="nucleotide sequence ID" value="NZ_JBBPCC010000001.1"/>
</dbReference>
<evidence type="ECO:0000259" key="16">
    <source>
        <dbReference type="PROSITE" id="PS50885"/>
    </source>
</evidence>
<keyword evidence="11 14" id="KW-1133">Transmembrane helix</keyword>
<dbReference type="InterPro" id="IPR050640">
    <property type="entry name" value="Bact_2-comp_sensor_kinase"/>
</dbReference>